<accession>A0ACD5GT68</accession>
<organism evidence="1 2">
    <name type="scientific">Desertifilum tharense IPPAS B-1220</name>
    <dbReference type="NCBI Taxonomy" id="1781255"/>
    <lineage>
        <taxon>Bacteria</taxon>
        <taxon>Bacillati</taxon>
        <taxon>Cyanobacteriota</taxon>
        <taxon>Cyanophyceae</taxon>
        <taxon>Desertifilales</taxon>
        <taxon>Desertifilaceae</taxon>
        <taxon>Desertifilum</taxon>
    </lineage>
</organism>
<sequence>MGVGGRRELGVGSWGLGEEEGIGSWELGVGGRRGSWELGVGGWGKKRVGSWELGVGGRRGWGDGEMGGWGEEGVNTDLLLYFSALSTLHSALREALSSRLGTRLLGVQATELRTYSALLIPPPSSHSALSTFYSALTSSHLPTSPSPHPLPPQHSALSTQHLEKH</sequence>
<keyword evidence="2" id="KW-1185">Reference proteome</keyword>
<dbReference type="Proteomes" id="UP000095472">
    <property type="component" value="Chromosome"/>
</dbReference>
<gene>
    <name evidence="1" type="ORF">BH720_031760</name>
</gene>
<reference evidence="1 2" key="1">
    <citation type="journal article" date="2016" name="Genome Announc.">
        <title>Draft Genome Sequence of the Thermotolerant Cyanobacterium Desertifilum sp. IPPAS B-1220.</title>
        <authorList>
            <person name="Mironov K.S."/>
            <person name="Sinetova M.A."/>
            <person name="Bolatkhan K."/>
            <person name="Zayadan B.K."/>
            <person name="Ustinova V.V."/>
            <person name="Kupriyanova E.V."/>
            <person name="Skrypnik A.N."/>
            <person name="Gogoleva N.E."/>
            <person name="Gogolev Y.V."/>
            <person name="Los D.A."/>
        </authorList>
    </citation>
    <scope>NUCLEOTIDE SEQUENCE [LARGE SCALE GENOMIC DNA]</scope>
    <source>
        <strain evidence="1 2">IPPAS B-1220</strain>
    </source>
</reference>
<evidence type="ECO:0000313" key="1">
    <source>
        <dbReference type="EMBL" id="XPM63735.1"/>
    </source>
</evidence>
<protein>
    <submittedName>
        <fullName evidence="1">Uncharacterized protein</fullName>
    </submittedName>
</protein>
<evidence type="ECO:0000313" key="2">
    <source>
        <dbReference type="Proteomes" id="UP000095472"/>
    </source>
</evidence>
<dbReference type="EMBL" id="CP182909">
    <property type="protein sequence ID" value="XPM63735.1"/>
    <property type="molecule type" value="Genomic_DNA"/>
</dbReference>
<name>A0ACD5GT68_9CYAN</name>
<proteinExistence type="predicted"/>